<evidence type="ECO:0000313" key="9">
    <source>
        <dbReference type="EMBL" id="NLS10595.1"/>
    </source>
</evidence>
<keyword evidence="7 8" id="KW-0472">Membrane</keyword>
<evidence type="ECO:0000256" key="8">
    <source>
        <dbReference type="SAM" id="Phobius"/>
    </source>
</evidence>
<reference evidence="9 10" key="1">
    <citation type="submission" date="2020-04" db="EMBL/GenBank/DDBJ databases">
        <title>Nesterenkonia sp. nov., isolated from marine sediment.</title>
        <authorList>
            <person name="Zhang G."/>
        </authorList>
    </citation>
    <scope>NUCLEOTIDE SEQUENCE [LARGE SCALE GENOMIC DNA]</scope>
    <source>
        <strain evidence="9 10">MY13</strain>
    </source>
</reference>
<feature type="transmembrane region" description="Helical" evidence="8">
    <location>
        <begin position="98"/>
        <end position="118"/>
    </location>
</feature>
<feature type="transmembrane region" description="Helical" evidence="8">
    <location>
        <begin position="202"/>
        <end position="225"/>
    </location>
</feature>
<keyword evidence="6 8" id="KW-1133">Transmembrane helix</keyword>
<dbReference type="EMBL" id="JABAHY010000011">
    <property type="protein sequence ID" value="NLS10595.1"/>
    <property type="molecule type" value="Genomic_DNA"/>
</dbReference>
<keyword evidence="3" id="KW-0813">Transport</keyword>
<evidence type="ECO:0000256" key="3">
    <source>
        <dbReference type="ARBA" id="ARBA00022448"/>
    </source>
</evidence>
<feature type="transmembrane region" description="Helical" evidence="8">
    <location>
        <begin position="237"/>
        <end position="259"/>
    </location>
</feature>
<feature type="transmembrane region" description="Helical" evidence="8">
    <location>
        <begin position="297"/>
        <end position="316"/>
    </location>
</feature>
<keyword evidence="10" id="KW-1185">Reference proteome</keyword>
<feature type="transmembrane region" description="Helical" evidence="8">
    <location>
        <begin position="167"/>
        <end position="190"/>
    </location>
</feature>
<feature type="transmembrane region" description="Helical" evidence="8">
    <location>
        <begin position="265"/>
        <end position="285"/>
    </location>
</feature>
<sequence length="318" mass="33691">MAAVLTGFVVIWTIIVVGYALGKSRVIDRSARVVLSKTVFFVASPCLLFVTVADSDLESALGPHFVIAAAGAIGAFLLYLLFGAIFSRRPAEERMVGGLVASFSNSVNLGLPLLVYVLDDASLVVPVVLFQLGFLIPGGVICIEVLVSRRRRRASRPGRRGSEALRYLKVAFNPIVVGSLLGMLFAWQGWSLPLVLDESVTLMAGAAIPMTLLSFGLSLVGQGFLRASAEDWKDIAAASIIKLAIHPALAYLLAVFVFGLEGSQLIGAVLMAALPSGQNVLVTATRYEAGEDLARNTILLTTFTAIPTTVLIAFLLGA</sequence>
<comment type="similarity">
    <text evidence="2">Belongs to the auxin efflux carrier (TC 2.A.69) family.</text>
</comment>
<feature type="transmembrane region" description="Helical" evidence="8">
    <location>
        <begin position="34"/>
        <end position="53"/>
    </location>
</feature>
<dbReference type="GO" id="GO:0005886">
    <property type="term" value="C:plasma membrane"/>
    <property type="evidence" value="ECO:0007669"/>
    <property type="project" value="UniProtKB-SubCell"/>
</dbReference>
<proteinExistence type="inferred from homology"/>
<dbReference type="AlphaFoldDB" id="A0A7X8TKQ5"/>
<dbReference type="Pfam" id="PF03547">
    <property type="entry name" value="Mem_trans"/>
    <property type="match status" value="1"/>
</dbReference>
<gene>
    <name evidence="9" type="ORF">HGQ17_11460</name>
</gene>
<comment type="caution">
    <text evidence="9">The sequence shown here is derived from an EMBL/GenBank/DDBJ whole genome shotgun (WGS) entry which is preliminary data.</text>
</comment>
<dbReference type="InterPro" id="IPR038770">
    <property type="entry name" value="Na+/solute_symporter_sf"/>
</dbReference>
<keyword evidence="5 8" id="KW-0812">Transmembrane</keyword>
<evidence type="ECO:0000256" key="4">
    <source>
        <dbReference type="ARBA" id="ARBA00022475"/>
    </source>
</evidence>
<keyword evidence="4" id="KW-1003">Cell membrane</keyword>
<evidence type="ECO:0000256" key="6">
    <source>
        <dbReference type="ARBA" id="ARBA00022989"/>
    </source>
</evidence>
<dbReference type="Gene3D" id="1.20.1530.20">
    <property type="match status" value="1"/>
</dbReference>
<dbReference type="PANTHER" id="PTHR36838:SF1">
    <property type="entry name" value="SLR1864 PROTEIN"/>
    <property type="match status" value="1"/>
</dbReference>
<dbReference type="GO" id="GO:0055085">
    <property type="term" value="P:transmembrane transport"/>
    <property type="evidence" value="ECO:0007669"/>
    <property type="project" value="InterPro"/>
</dbReference>
<comment type="subcellular location">
    <subcellularLocation>
        <location evidence="1">Cell membrane</location>
        <topology evidence="1">Multi-pass membrane protein</topology>
    </subcellularLocation>
</comment>
<protein>
    <submittedName>
        <fullName evidence="9">AEC family transporter</fullName>
    </submittedName>
</protein>
<feature type="transmembrane region" description="Helical" evidence="8">
    <location>
        <begin position="124"/>
        <end position="147"/>
    </location>
</feature>
<dbReference type="PANTHER" id="PTHR36838">
    <property type="entry name" value="AUXIN EFFLUX CARRIER FAMILY PROTEIN"/>
    <property type="match status" value="1"/>
</dbReference>
<evidence type="ECO:0000313" key="10">
    <source>
        <dbReference type="Proteomes" id="UP000523139"/>
    </source>
</evidence>
<evidence type="ECO:0000256" key="1">
    <source>
        <dbReference type="ARBA" id="ARBA00004651"/>
    </source>
</evidence>
<feature type="transmembrane region" description="Helical" evidence="8">
    <location>
        <begin position="6"/>
        <end position="22"/>
    </location>
</feature>
<evidence type="ECO:0000256" key="5">
    <source>
        <dbReference type="ARBA" id="ARBA00022692"/>
    </source>
</evidence>
<evidence type="ECO:0000256" key="2">
    <source>
        <dbReference type="ARBA" id="ARBA00010145"/>
    </source>
</evidence>
<evidence type="ECO:0000256" key="7">
    <source>
        <dbReference type="ARBA" id="ARBA00023136"/>
    </source>
</evidence>
<dbReference type="Proteomes" id="UP000523139">
    <property type="component" value="Unassembled WGS sequence"/>
</dbReference>
<accession>A0A7X8TKQ5</accession>
<organism evidence="9 10">
    <name type="scientific">Nesterenkonia sedimenti</name>
    <dbReference type="NCBI Taxonomy" id="1463632"/>
    <lineage>
        <taxon>Bacteria</taxon>
        <taxon>Bacillati</taxon>
        <taxon>Actinomycetota</taxon>
        <taxon>Actinomycetes</taxon>
        <taxon>Micrococcales</taxon>
        <taxon>Micrococcaceae</taxon>
        <taxon>Nesterenkonia</taxon>
    </lineage>
</organism>
<feature type="transmembrane region" description="Helical" evidence="8">
    <location>
        <begin position="65"/>
        <end position="86"/>
    </location>
</feature>
<name>A0A7X8TKQ5_9MICC</name>
<dbReference type="RefSeq" id="WP_168888074.1">
    <property type="nucleotide sequence ID" value="NZ_JABAHY010000011.1"/>
</dbReference>
<dbReference type="InterPro" id="IPR004776">
    <property type="entry name" value="Mem_transp_PIN-like"/>
</dbReference>